<evidence type="ECO:0000313" key="5">
    <source>
        <dbReference type="Proteomes" id="UP000694545"/>
    </source>
</evidence>
<feature type="compositionally biased region" description="Basic and acidic residues" evidence="2">
    <location>
        <begin position="1"/>
        <end position="21"/>
    </location>
</feature>
<name>A0A8D2IUV4_VARKO</name>
<dbReference type="PANTHER" id="PTHR45935">
    <property type="entry name" value="PROTEIN ZBED8-RELATED"/>
    <property type="match status" value="1"/>
</dbReference>
<dbReference type="SUPFAM" id="SSF47353">
    <property type="entry name" value="Retrovirus capsid dimerization domain-like"/>
    <property type="match status" value="1"/>
</dbReference>
<feature type="region of interest" description="Disordered" evidence="2">
    <location>
        <begin position="1"/>
        <end position="22"/>
    </location>
</feature>
<dbReference type="Proteomes" id="UP000694545">
    <property type="component" value="Unplaced"/>
</dbReference>
<feature type="domain" description="SCAN box" evidence="3">
    <location>
        <begin position="34"/>
        <end position="91"/>
    </location>
</feature>
<dbReference type="Gene3D" id="1.10.4020.10">
    <property type="entry name" value="DNA breaking-rejoining enzymes"/>
    <property type="match status" value="1"/>
</dbReference>
<dbReference type="PROSITE" id="PS50804">
    <property type="entry name" value="SCAN_BOX"/>
    <property type="match status" value="1"/>
</dbReference>
<organism evidence="4 5">
    <name type="scientific">Varanus komodoensis</name>
    <name type="common">Komodo dragon</name>
    <dbReference type="NCBI Taxonomy" id="61221"/>
    <lineage>
        <taxon>Eukaryota</taxon>
        <taxon>Metazoa</taxon>
        <taxon>Chordata</taxon>
        <taxon>Craniata</taxon>
        <taxon>Vertebrata</taxon>
        <taxon>Euteleostomi</taxon>
        <taxon>Lepidosauria</taxon>
        <taxon>Squamata</taxon>
        <taxon>Bifurcata</taxon>
        <taxon>Unidentata</taxon>
        <taxon>Episquamata</taxon>
        <taxon>Toxicofera</taxon>
        <taxon>Anguimorpha</taxon>
        <taxon>Paleoanguimorpha</taxon>
        <taxon>Varanoidea</taxon>
        <taxon>Varanidae</taxon>
        <taxon>Varanus</taxon>
    </lineage>
</organism>
<dbReference type="Ensembl" id="ENSVKKT00000002910.1">
    <property type="protein sequence ID" value="ENSVKKP00000002834.1"/>
    <property type="gene ID" value="ENSVKKG00000002227.1"/>
</dbReference>
<evidence type="ECO:0000313" key="4">
    <source>
        <dbReference type="Ensembl" id="ENSVKKP00000002834.1"/>
    </source>
</evidence>
<keyword evidence="1" id="KW-0539">Nucleus</keyword>
<protein>
    <recommendedName>
        <fullName evidence="3">SCAN box domain-containing protein</fullName>
    </recommendedName>
</protein>
<dbReference type="SMART" id="SM00431">
    <property type="entry name" value="SCAN"/>
    <property type="match status" value="1"/>
</dbReference>
<feature type="compositionally biased region" description="Polar residues" evidence="2">
    <location>
        <begin position="125"/>
        <end position="135"/>
    </location>
</feature>
<accession>A0A8D2IUV4</accession>
<dbReference type="AlphaFoldDB" id="A0A8D2IUV4"/>
<evidence type="ECO:0000259" key="3">
    <source>
        <dbReference type="PROSITE" id="PS50804"/>
    </source>
</evidence>
<dbReference type="CDD" id="cd07936">
    <property type="entry name" value="SCAN"/>
    <property type="match status" value="1"/>
</dbReference>
<proteinExistence type="predicted"/>
<evidence type="ECO:0000256" key="1">
    <source>
        <dbReference type="ARBA" id="ARBA00023242"/>
    </source>
</evidence>
<keyword evidence="5" id="KW-1185">Reference proteome</keyword>
<dbReference type="PANTHER" id="PTHR45935:SF15">
    <property type="entry name" value="SCAN BOX DOMAIN-CONTAINING PROTEIN"/>
    <property type="match status" value="1"/>
</dbReference>
<dbReference type="InterPro" id="IPR038269">
    <property type="entry name" value="SCAN_sf"/>
</dbReference>
<reference evidence="4" key="1">
    <citation type="submission" date="2025-08" db="UniProtKB">
        <authorList>
            <consortium name="Ensembl"/>
        </authorList>
    </citation>
    <scope>IDENTIFICATION</scope>
</reference>
<sequence length="154" mass="17739">TRDDSQAYESSHDSPVKVKEEVLDEDPVNVEMRRQRFRLFCYEEAEGPREVCNQLWELCHQWLRPETHTKEQILEFLILEQFLTVLPPEMQIGLPAMRKWVGVQGAEPRGSDRFPPLSRDCCNPISESPTSNAQVQAGGANERHWNRPPRGKAG</sequence>
<dbReference type="Pfam" id="PF02023">
    <property type="entry name" value="SCAN"/>
    <property type="match status" value="1"/>
</dbReference>
<dbReference type="FunFam" id="1.10.4020.10:FF:000001">
    <property type="entry name" value="zinc finger protein 263 isoform X1"/>
    <property type="match status" value="1"/>
</dbReference>
<feature type="region of interest" description="Disordered" evidence="2">
    <location>
        <begin position="107"/>
        <end position="154"/>
    </location>
</feature>
<dbReference type="InterPro" id="IPR003309">
    <property type="entry name" value="SCAN_dom"/>
</dbReference>
<dbReference type="InterPro" id="IPR050916">
    <property type="entry name" value="SCAN-C2H2_zinc_finger"/>
</dbReference>
<evidence type="ECO:0000256" key="2">
    <source>
        <dbReference type="SAM" id="MobiDB-lite"/>
    </source>
</evidence>
<reference evidence="4" key="2">
    <citation type="submission" date="2025-09" db="UniProtKB">
        <authorList>
            <consortium name="Ensembl"/>
        </authorList>
    </citation>
    <scope>IDENTIFICATION</scope>
</reference>